<dbReference type="GO" id="GO:0005509">
    <property type="term" value="F:calcium ion binding"/>
    <property type="evidence" value="ECO:0007669"/>
    <property type="project" value="InterPro"/>
</dbReference>
<comment type="caution">
    <text evidence="3">The sequence shown here is derived from an EMBL/GenBank/DDBJ whole genome shotgun (WGS) entry which is preliminary data.</text>
</comment>
<feature type="region of interest" description="Disordered" evidence="1">
    <location>
        <begin position="152"/>
        <end position="177"/>
    </location>
</feature>
<proteinExistence type="predicted"/>
<dbReference type="Pfam" id="PF13202">
    <property type="entry name" value="EF-hand_5"/>
    <property type="match status" value="1"/>
</dbReference>
<evidence type="ECO:0000313" key="3">
    <source>
        <dbReference type="EMBL" id="OGK07021.1"/>
    </source>
</evidence>
<dbReference type="Pfam" id="PF13499">
    <property type="entry name" value="EF-hand_7"/>
    <property type="match status" value="2"/>
</dbReference>
<dbReference type="PANTHER" id="PTHR10827">
    <property type="entry name" value="RETICULOCALBIN"/>
    <property type="match status" value="1"/>
</dbReference>
<organism evidence="3 4">
    <name type="scientific">Candidatus Raymondbacteria bacterium RIFOXYD12_FULL_49_13</name>
    <dbReference type="NCBI Taxonomy" id="1817890"/>
    <lineage>
        <taxon>Bacteria</taxon>
        <taxon>Raymondiibacteriota</taxon>
    </lineage>
</organism>
<dbReference type="PANTHER" id="PTHR10827:SF85">
    <property type="entry name" value="CALCIUM-BINDING PROTEIN"/>
    <property type="match status" value="1"/>
</dbReference>
<gene>
    <name evidence="3" type="ORF">A2519_13695</name>
</gene>
<feature type="domain" description="EF-hand" evidence="2">
    <location>
        <begin position="132"/>
        <end position="162"/>
    </location>
</feature>
<accession>A0A1F7FKC6</accession>
<dbReference type="AlphaFoldDB" id="A0A1F7FKC6"/>
<feature type="domain" description="EF-hand" evidence="2">
    <location>
        <begin position="14"/>
        <end position="49"/>
    </location>
</feature>
<feature type="domain" description="EF-hand" evidence="2">
    <location>
        <begin position="198"/>
        <end position="233"/>
    </location>
</feature>
<reference evidence="3 4" key="1">
    <citation type="journal article" date="2016" name="Nat. Commun.">
        <title>Thousands of microbial genomes shed light on interconnected biogeochemical processes in an aquifer system.</title>
        <authorList>
            <person name="Anantharaman K."/>
            <person name="Brown C.T."/>
            <person name="Hug L.A."/>
            <person name="Sharon I."/>
            <person name="Castelle C.J."/>
            <person name="Probst A.J."/>
            <person name="Thomas B.C."/>
            <person name="Singh A."/>
            <person name="Wilkins M.J."/>
            <person name="Karaoz U."/>
            <person name="Brodie E.L."/>
            <person name="Williams K.H."/>
            <person name="Hubbard S.S."/>
            <person name="Banfield J.F."/>
        </authorList>
    </citation>
    <scope>NUCLEOTIDE SEQUENCE [LARGE SCALE GENOMIC DNA]</scope>
</reference>
<feature type="domain" description="EF-hand" evidence="2">
    <location>
        <begin position="93"/>
        <end position="128"/>
    </location>
</feature>
<evidence type="ECO:0000256" key="1">
    <source>
        <dbReference type="SAM" id="MobiDB-lite"/>
    </source>
</evidence>
<evidence type="ECO:0000313" key="4">
    <source>
        <dbReference type="Proteomes" id="UP000179243"/>
    </source>
</evidence>
<sequence>MSISSIGNVDSSAMMSHMAAKMFKRLDTNEDGGIDKTEMQAMLDQGQGRGQGPSIDEIFEKSDTNKDGKINAEENEKAMEQRRAEMDQMRAEMQNRMASEMFAKLDTNSDGSIDKTEMQAMVDQTNGHGPSVDDIFEKADTNGDGKIDEEENAEAMKNAPPPPLPPQEMSENSSDSGDAISFLIKALSKSDDTESSSIMSKLADTLLEQLDTDANGSIDKNELVASLKETFQQSSYTQEGGLSANLNLSGTLLNAMA</sequence>
<dbReference type="InterPro" id="IPR011992">
    <property type="entry name" value="EF-hand-dom_pair"/>
</dbReference>
<evidence type="ECO:0000259" key="2">
    <source>
        <dbReference type="PROSITE" id="PS50222"/>
    </source>
</evidence>
<dbReference type="SUPFAM" id="SSF47473">
    <property type="entry name" value="EF-hand"/>
    <property type="match status" value="2"/>
</dbReference>
<name>A0A1F7FKC6_UNCRA</name>
<dbReference type="SMART" id="SM00054">
    <property type="entry name" value="EFh"/>
    <property type="match status" value="5"/>
</dbReference>
<dbReference type="Proteomes" id="UP000179243">
    <property type="component" value="Unassembled WGS sequence"/>
</dbReference>
<dbReference type="EMBL" id="MFYX01000015">
    <property type="protein sequence ID" value="OGK07021.1"/>
    <property type="molecule type" value="Genomic_DNA"/>
</dbReference>
<protein>
    <recommendedName>
        <fullName evidence="2">EF-hand domain-containing protein</fullName>
    </recommendedName>
</protein>
<feature type="domain" description="EF-hand" evidence="2">
    <location>
        <begin position="50"/>
        <end position="85"/>
    </location>
</feature>
<feature type="compositionally biased region" description="Basic and acidic residues" evidence="1">
    <location>
        <begin position="58"/>
        <end position="72"/>
    </location>
</feature>
<dbReference type="InterPro" id="IPR018247">
    <property type="entry name" value="EF_Hand_1_Ca_BS"/>
</dbReference>
<feature type="region of interest" description="Disordered" evidence="1">
    <location>
        <begin position="45"/>
        <end position="72"/>
    </location>
</feature>
<dbReference type="Gene3D" id="1.10.238.10">
    <property type="entry name" value="EF-hand"/>
    <property type="match status" value="3"/>
</dbReference>
<dbReference type="PROSITE" id="PS00018">
    <property type="entry name" value="EF_HAND_1"/>
    <property type="match status" value="2"/>
</dbReference>
<dbReference type="InterPro" id="IPR002048">
    <property type="entry name" value="EF_hand_dom"/>
</dbReference>
<dbReference type="PROSITE" id="PS50222">
    <property type="entry name" value="EF_HAND_2"/>
    <property type="match status" value="5"/>
</dbReference>